<evidence type="ECO:0000313" key="1">
    <source>
        <dbReference type="EMBL" id="WAR13671.1"/>
    </source>
</evidence>
<name>A0ABY7EYC2_MYAAR</name>
<gene>
    <name evidence="1" type="ORF">MAR_027851</name>
</gene>
<dbReference type="EMBL" id="CP111019">
    <property type="protein sequence ID" value="WAR13671.1"/>
    <property type="molecule type" value="Genomic_DNA"/>
</dbReference>
<organism evidence="1 2">
    <name type="scientific">Mya arenaria</name>
    <name type="common">Soft-shell clam</name>
    <dbReference type="NCBI Taxonomy" id="6604"/>
    <lineage>
        <taxon>Eukaryota</taxon>
        <taxon>Metazoa</taxon>
        <taxon>Spiralia</taxon>
        <taxon>Lophotrochozoa</taxon>
        <taxon>Mollusca</taxon>
        <taxon>Bivalvia</taxon>
        <taxon>Autobranchia</taxon>
        <taxon>Heteroconchia</taxon>
        <taxon>Euheterodonta</taxon>
        <taxon>Imparidentia</taxon>
        <taxon>Neoheterodontei</taxon>
        <taxon>Myida</taxon>
        <taxon>Myoidea</taxon>
        <taxon>Myidae</taxon>
        <taxon>Mya</taxon>
    </lineage>
</organism>
<protein>
    <submittedName>
        <fullName evidence="1">Uncharacterized protein</fullName>
    </submittedName>
</protein>
<sequence>MNGIFPKKKVCSKAEVMLGLRSLRWLVAILQKVLDVAHNDERTILSCLDEDFPVMGPISRERSYAEDQCDGNG</sequence>
<keyword evidence="2" id="KW-1185">Reference proteome</keyword>
<reference evidence="1" key="1">
    <citation type="submission" date="2022-11" db="EMBL/GenBank/DDBJ databases">
        <title>Centuries of genome instability and evolution in soft-shell clam transmissible cancer (bioRxiv).</title>
        <authorList>
            <person name="Hart S.F.M."/>
            <person name="Yonemitsu M.A."/>
            <person name="Giersch R.M."/>
            <person name="Beal B.F."/>
            <person name="Arriagada G."/>
            <person name="Davis B.W."/>
            <person name="Ostrander E.A."/>
            <person name="Goff S.P."/>
            <person name="Metzger M.J."/>
        </authorList>
    </citation>
    <scope>NUCLEOTIDE SEQUENCE</scope>
    <source>
        <strain evidence="1">MELC-2E11</strain>
        <tissue evidence="1">Siphon/mantle</tissue>
    </source>
</reference>
<evidence type="ECO:0000313" key="2">
    <source>
        <dbReference type="Proteomes" id="UP001164746"/>
    </source>
</evidence>
<accession>A0ABY7EYC2</accession>
<proteinExistence type="predicted"/>
<dbReference type="Proteomes" id="UP001164746">
    <property type="component" value="Chromosome 8"/>
</dbReference>